<protein>
    <submittedName>
        <fullName evidence="1">Uncharacterized protein</fullName>
    </submittedName>
</protein>
<proteinExistence type="predicted"/>
<dbReference type="EMBL" id="JAULSV010000001">
    <property type="protein sequence ID" value="KAK0656201.1"/>
    <property type="molecule type" value="Genomic_DNA"/>
</dbReference>
<accession>A0AA39YQT3</accession>
<sequence>MKVLKSPRALRASTHPTTGFFMFLRVLAVSLLMKISRTSVVSRVNSVTSVDANHQARYNTNQMSTENISSRKGGIIEYVVYEVWAKLRTSIFVNVSSSIFTKGSPAGSGSQPVFSPALWVHTLVFNKLDSNKQTLSLLCGDQH</sequence>
<comment type="caution">
    <text evidence="1">The sequence shown here is derived from an EMBL/GenBank/DDBJ whole genome shotgun (WGS) entry which is preliminary data.</text>
</comment>
<evidence type="ECO:0000313" key="2">
    <source>
        <dbReference type="Proteomes" id="UP001174936"/>
    </source>
</evidence>
<evidence type="ECO:0000313" key="1">
    <source>
        <dbReference type="EMBL" id="KAK0656201.1"/>
    </source>
</evidence>
<dbReference type="Proteomes" id="UP001174936">
    <property type="component" value="Unassembled WGS sequence"/>
</dbReference>
<reference evidence="1" key="1">
    <citation type="submission" date="2023-06" db="EMBL/GenBank/DDBJ databases">
        <title>Genome-scale phylogeny and comparative genomics of the fungal order Sordariales.</title>
        <authorList>
            <consortium name="Lawrence Berkeley National Laboratory"/>
            <person name="Hensen N."/>
            <person name="Bonometti L."/>
            <person name="Westerberg I."/>
            <person name="Brannstrom I.O."/>
            <person name="Guillou S."/>
            <person name="Cros-Aarteil S."/>
            <person name="Calhoun S."/>
            <person name="Haridas S."/>
            <person name="Kuo A."/>
            <person name="Mondo S."/>
            <person name="Pangilinan J."/>
            <person name="Riley R."/>
            <person name="Labutti K."/>
            <person name="Andreopoulos B."/>
            <person name="Lipzen A."/>
            <person name="Chen C."/>
            <person name="Yanf M."/>
            <person name="Daum C."/>
            <person name="Ng V."/>
            <person name="Clum A."/>
            <person name="Steindorff A."/>
            <person name="Ohm R."/>
            <person name="Martin F."/>
            <person name="Silar P."/>
            <person name="Natvig D."/>
            <person name="Lalanne C."/>
            <person name="Gautier V."/>
            <person name="Ament-Velasquez S.L."/>
            <person name="Kruys A."/>
            <person name="Hutchinson M.I."/>
            <person name="Powell A.J."/>
            <person name="Barry K."/>
            <person name="Miller A.N."/>
            <person name="Grigoriev I.V."/>
            <person name="Debuchy R."/>
            <person name="Gladieux P."/>
            <person name="Thoren M.H."/>
            <person name="Johannesson H."/>
        </authorList>
    </citation>
    <scope>NUCLEOTIDE SEQUENCE</scope>
    <source>
        <strain evidence="1">SMH2532-1</strain>
    </source>
</reference>
<keyword evidence="2" id="KW-1185">Reference proteome</keyword>
<dbReference type="AlphaFoldDB" id="A0AA39YQT3"/>
<organism evidence="1 2">
    <name type="scientific">Cercophora newfieldiana</name>
    <dbReference type="NCBI Taxonomy" id="92897"/>
    <lineage>
        <taxon>Eukaryota</taxon>
        <taxon>Fungi</taxon>
        <taxon>Dikarya</taxon>
        <taxon>Ascomycota</taxon>
        <taxon>Pezizomycotina</taxon>
        <taxon>Sordariomycetes</taxon>
        <taxon>Sordariomycetidae</taxon>
        <taxon>Sordariales</taxon>
        <taxon>Lasiosphaeriaceae</taxon>
        <taxon>Cercophora</taxon>
    </lineage>
</organism>
<name>A0AA39YQT3_9PEZI</name>
<gene>
    <name evidence="1" type="ORF">B0T16DRAFT_31252</name>
</gene>